<keyword evidence="4" id="KW-1133">Transmembrane helix</keyword>
<keyword evidence="6" id="KW-1185">Reference proteome</keyword>
<evidence type="ECO:0000313" key="6">
    <source>
        <dbReference type="Proteomes" id="UP000192247"/>
    </source>
</evidence>
<dbReference type="GO" id="GO:0071944">
    <property type="term" value="C:cell periphery"/>
    <property type="evidence" value="ECO:0007669"/>
    <property type="project" value="TreeGrafter"/>
</dbReference>
<protein>
    <submittedName>
        <fullName evidence="5">Uncharacterized protein</fullName>
    </submittedName>
</protein>
<comment type="subcellular location">
    <subcellularLocation>
        <location evidence="1">Membrane</location>
        <topology evidence="1">Multi-pass membrane protein</topology>
    </subcellularLocation>
</comment>
<dbReference type="GO" id="GO:0016020">
    <property type="term" value="C:membrane"/>
    <property type="evidence" value="ECO:0007669"/>
    <property type="project" value="UniProtKB-SubCell"/>
</dbReference>
<dbReference type="Proteomes" id="UP000192247">
    <property type="component" value="Unassembled WGS sequence"/>
</dbReference>
<dbReference type="STRING" id="418985.A0A1V9X434"/>
<dbReference type="InParanoid" id="A0A1V9X434"/>
<dbReference type="GO" id="GO:0004100">
    <property type="term" value="F:chitin synthase activity"/>
    <property type="evidence" value="ECO:0007669"/>
    <property type="project" value="InterPro"/>
</dbReference>
<gene>
    <name evidence="5" type="ORF">BIW11_04579</name>
</gene>
<dbReference type="EMBL" id="MNPL01025210">
    <property type="protein sequence ID" value="OQR68335.1"/>
    <property type="molecule type" value="Genomic_DNA"/>
</dbReference>
<evidence type="ECO:0000313" key="5">
    <source>
        <dbReference type="EMBL" id="OQR68335.1"/>
    </source>
</evidence>
<evidence type="ECO:0000256" key="2">
    <source>
        <dbReference type="ARBA" id="ARBA00022692"/>
    </source>
</evidence>
<feature type="transmembrane region" description="Helical" evidence="4">
    <location>
        <begin position="69"/>
        <end position="86"/>
    </location>
</feature>
<evidence type="ECO:0000256" key="1">
    <source>
        <dbReference type="ARBA" id="ARBA00004141"/>
    </source>
</evidence>
<dbReference type="AlphaFoldDB" id="A0A1V9X434"/>
<sequence length="110" mass="12672">MNMHTRTSILEATEGDYKRTVAINDNISFPYIIYQGMLMVGTILGPGTIFLMLVGAMVASFRISNWDSFYYNIIPILLFMVVCFSMKNDVQYSVQRHRTSSATTEDRKRR</sequence>
<evidence type="ECO:0000256" key="4">
    <source>
        <dbReference type="SAM" id="Phobius"/>
    </source>
</evidence>
<keyword evidence="2 4" id="KW-0812">Transmembrane</keyword>
<reference evidence="5 6" key="1">
    <citation type="journal article" date="2017" name="Gigascience">
        <title>Draft genome of the honey bee ectoparasitic mite, Tropilaelaps mercedesae, is shaped by the parasitic life history.</title>
        <authorList>
            <person name="Dong X."/>
            <person name="Armstrong S.D."/>
            <person name="Xia D."/>
            <person name="Makepeace B.L."/>
            <person name="Darby A.C."/>
            <person name="Kadowaki T."/>
        </authorList>
    </citation>
    <scope>NUCLEOTIDE SEQUENCE [LARGE SCALE GENOMIC DNA]</scope>
    <source>
        <strain evidence="5">Wuxi-XJTLU</strain>
    </source>
</reference>
<dbReference type="GO" id="GO:0006031">
    <property type="term" value="P:chitin biosynthetic process"/>
    <property type="evidence" value="ECO:0007669"/>
    <property type="project" value="TreeGrafter"/>
</dbReference>
<keyword evidence="3 4" id="KW-0472">Membrane</keyword>
<dbReference type="PANTHER" id="PTHR22914">
    <property type="entry name" value="CHITIN SYNTHASE"/>
    <property type="match status" value="1"/>
</dbReference>
<name>A0A1V9X434_9ACAR</name>
<proteinExistence type="predicted"/>
<dbReference type="PANTHER" id="PTHR22914:SF42">
    <property type="entry name" value="CHITIN SYNTHASE"/>
    <property type="match status" value="1"/>
</dbReference>
<dbReference type="OrthoDB" id="370884at2759"/>
<comment type="caution">
    <text evidence="5">The sequence shown here is derived from an EMBL/GenBank/DDBJ whole genome shotgun (WGS) entry which is preliminary data.</text>
</comment>
<organism evidence="5 6">
    <name type="scientific">Tropilaelaps mercedesae</name>
    <dbReference type="NCBI Taxonomy" id="418985"/>
    <lineage>
        <taxon>Eukaryota</taxon>
        <taxon>Metazoa</taxon>
        <taxon>Ecdysozoa</taxon>
        <taxon>Arthropoda</taxon>
        <taxon>Chelicerata</taxon>
        <taxon>Arachnida</taxon>
        <taxon>Acari</taxon>
        <taxon>Parasitiformes</taxon>
        <taxon>Mesostigmata</taxon>
        <taxon>Gamasina</taxon>
        <taxon>Dermanyssoidea</taxon>
        <taxon>Laelapidae</taxon>
        <taxon>Tropilaelaps</taxon>
    </lineage>
</organism>
<feature type="transmembrane region" description="Helical" evidence="4">
    <location>
        <begin position="38"/>
        <end position="63"/>
    </location>
</feature>
<dbReference type="InterPro" id="IPR004835">
    <property type="entry name" value="Chitin_synth"/>
</dbReference>
<accession>A0A1V9X434</accession>
<evidence type="ECO:0000256" key="3">
    <source>
        <dbReference type="ARBA" id="ARBA00023136"/>
    </source>
</evidence>